<evidence type="ECO:0000259" key="3">
    <source>
        <dbReference type="Pfam" id="PF07883"/>
    </source>
</evidence>
<gene>
    <name evidence="4" type="ORF">FSW04_02175</name>
</gene>
<dbReference type="InterPro" id="IPR051610">
    <property type="entry name" value="GPI/OXD"/>
</dbReference>
<evidence type="ECO:0000256" key="2">
    <source>
        <dbReference type="SAM" id="MobiDB-lite"/>
    </source>
</evidence>
<dbReference type="GO" id="GO:0046872">
    <property type="term" value="F:metal ion binding"/>
    <property type="evidence" value="ECO:0007669"/>
    <property type="project" value="UniProtKB-KW"/>
</dbReference>
<dbReference type="PANTHER" id="PTHR35848">
    <property type="entry name" value="OXALATE-BINDING PROTEIN"/>
    <property type="match status" value="1"/>
</dbReference>
<dbReference type="EMBL" id="CP042430">
    <property type="protein sequence ID" value="QEC46501.1"/>
    <property type="molecule type" value="Genomic_DNA"/>
</dbReference>
<organism evidence="4 5">
    <name type="scientific">Baekduia soli</name>
    <dbReference type="NCBI Taxonomy" id="496014"/>
    <lineage>
        <taxon>Bacteria</taxon>
        <taxon>Bacillati</taxon>
        <taxon>Actinomycetota</taxon>
        <taxon>Thermoleophilia</taxon>
        <taxon>Solirubrobacterales</taxon>
        <taxon>Baekduiaceae</taxon>
        <taxon>Baekduia</taxon>
    </lineage>
</organism>
<dbReference type="KEGG" id="bsol:FSW04_02175"/>
<dbReference type="Pfam" id="PF07883">
    <property type="entry name" value="Cupin_2"/>
    <property type="match status" value="1"/>
</dbReference>
<evidence type="ECO:0000256" key="1">
    <source>
        <dbReference type="ARBA" id="ARBA00022723"/>
    </source>
</evidence>
<dbReference type="Gene3D" id="2.60.120.10">
    <property type="entry name" value="Jelly Rolls"/>
    <property type="match status" value="2"/>
</dbReference>
<dbReference type="Proteomes" id="UP000321805">
    <property type="component" value="Chromosome"/>
</dbReference>
<keyword evidence="5" id="KW-1185">Reference proteome</keyword>
<reference evidence="4 5" key="1">
    <citation type="journal article" date="2018" name="J. Microbiol.">
        <title>Baekduia soli gen. nov., sp. nov., a novel bacterium isolated from the soil of Baekdu Mountain and proposal of a novel family name, Baekduiaceae fam. nov.</title>
        <authorList>
            <person name="An D.S."/>
            <person name="Siddiqi M.Z."/>
            <person name="Kim K.H."/>
            <person name="Yu H.S."/>
            <person name="Im W.T."/>
        </authorList>
    </citation>
    <scope>NUCLEOTIDE SEQUENCE [LARGE SCALE GENOMIC DNA]</scope>
    <source>
        <strain evidence="4 5">BR7-21</strain>
    </source>
</reference>
<feature type="compositionally biased region" description="Polar residues" evidence="2">
    <location>
        <begin position="37"/>
        <end position="46"/>
    </location>
</feature>
<sequence length="335" mass="36115">MATIAQPLTPAGRCARLAAAPWTARPAGGQDRPMATGPQTAPPTISTTELTAPRVVRFEDLEPGWHEAPHSTEAGYFRWLSTYVGGPPGFLHEHPATGLVGGHSVMGIMGLPAGQRQYGLHRHTTTEIYLILQGRVESLEGQGVRQLAGPMDCLYIPAQAAHCVRTVGTEDVLLMYVHDEHEELGASKYVPDDDPSLTVPEPHPQLVRWDDLDPWWGAPQADEAGHLRWSVSWVGGGAGTANRNPGVAAHSDTVAMGATVISAANAEVPERWETVRYIQVVQGRVRVDGHPELGVLQRLDVLVVPPGHPHALRPVGTEAAHVVWFHEDNGLPQPA</sequence>
<accession>A0A5B8U0J9</accession>
<proteinExistence type="predicted"/>
<dbReference type="AlphaFoldDB" id="A0A5B8U0J9"/>
<evidence type="ECO:0000313" key="5">
    <source>
        <dbReference type="Proteomes" id="UP000321805"/>
    </source>
</evidence>
<feature type="domain" description="Cupin type-2" evidence="3">
    <location>
        <begin position="108"/>
        <end position="177"/>
    </location>
</feature>
<evidence type="ECO:0000313" key="4">
    <source>
        <dbReference type="EMBL" id="QEC46501.1"/>
    </source>
</evidence>
<feature type="region of interest" description="Disordered" evidence="2">
    <location>
        <begin position="23"/>
        <end position="46"/>
    </location>
</feature>
<dbReference type="OrthoDB" id="9791637at2"/>
<dbReference type="InterPro" id="IPR014710">
    <property type="entry name" value="RmlC-like_jellyroll"/>
</dbReference>
<dbReference type="PANTHER" id="PTHR35848:SF6">
    <property type="entry name" value="CUPIN TYPE-2 DOMAIN-CONTAINING PROTEIN"/>
    <property type="match status" value="1"/>
</dbReference>
<dbReference type="SUPFAM" id="SSF51182">
    <property type="entry name" value="RmlC-like cupins"/>
    <property type="match status" value="1"/>
</dbReference>
<dbReference type="InterPro" id="IPR013096">
    <property type="entry name" value="Cupin_2"/>
</dbReference>
<protein>
    <submittedName>
        <fullName evidence="4">Cupin domain-containing protein</fullName>
    </submittedName>
</protein>
<keyword evidence="1" id="KW-0479">Metal-binding</keyword>
<dbReference type="InterPro" id="IPR011051">
    <property type="entry name" value="RmlC_Cupin_sf"/>
</dbReference>
<name>A0A5B8U0J9_9ACTN</name>